<dbReference type="GeneID" id="97985459"/>
<comment type="caution">
    <text evidence="1">The sequence shown here is derived from an EMBL/GenBank/DDBJ whole genome shotgun (WGS) entry which is preliminary data.</text>
</comment>
<evidence type="ECO:0000313" key="1">
    <source>
        <dbReference type="EMBL" id="RGE64905.1"/>
    </source>
</evidence>
<keyword evidence="2" id="KW-1185">Reference proteome</keyword>
<dbReference type="PANTHER" id="PTHR10151:SF120">
    <property type="entry name" value="BIS(5'-ADENOSYL)-TRIPHOSPHATASE"/>
    <property type="match status" value="1"/>
</dbReference>
<dbReference type="Pfam" id="PF01663">
    <property type="entry name" value="Phosphodiest"/>
    <property type="match status" value="1"/>
</dbReference>
<dbReference type="Gene3D" id="3.40.720.10">
    <property type="entry name" value="Alkaline Phosphatase, subunit A"/>
    <property type="match status" value="1"/>
</dbReference>
<reference evidence="1" key="1">
    <citation type="submission" date="2018-08" db="EMBL/GenBank/DDBJ databases">
        <title>A genome reference for cultivated species of the human gut microbiota.</title>
        <authorList>
            <person name="Zou Y."/>
            <person name="Xue W."/>
            <person name="Luo G."/>
        </authorList>
    </citation>
    <scope>NUCLEOTIDE SEQUENCE [LARGE SCALE GENOMIC DNA]</scope>
    <source>
        <strain evidence="1">TF05-5AC</strain>
    </source>
</reference>
<dbReference type="RefSeq" id="WP_102287267.1">
    <property type="nucleotide sequence ID" value="NZ_LT969517.1"/>
</dbReference>
<dbReference type="InterPro" id="IPR017850">
    <property type="entry name" value="Alkaline_phosphatase_core_sf"/>
</dbReference>
<dbReference type="SUPFAM" id="SSF53649">
    <property type="entry name" value="Alkaline phosphatase-like"/>
    <property type="match status" value="1"/>
</dbReference>
<protein>
    <submittedName>
        <fullName evidence="1">PglZ domain-containing protein</fullName>
    </submittedName>
</protein>
<organism evidence="1 2">
    <name type="scientific">Eisenbergiella massiliensis</name>
    <dbReference type="NCBI Taxonomy" id="1720294"/>
    <lineage>
        <taxon>Bacteria</taxon>
        <taxon>Bacillati</taxon>
        <taxon>Bacillota</taxon>
        <taxon>Clostridia</taxon>
        <taxon>Lachnospirales</taxon>
        <taxon>Lachnospiraceae</taxon>
        <taxon>Eisenbergiella</taxon>
    </lineage>
</organism>
<name>A0A3E3ICV2_9FIRM</name>
<accession>A0A3E3ICV2</accession>
<dbReference type="AlphaFoldDB" id="A0A3E3ICV2"/>
<sequence>MNQKVILILADGFRPDALTTCGHPYGQRLLELGSYSLETETVYPSVTLPCHMSLFHSVSPDRHGILTNTYVPQVRPVNGLCEQLAAAGKTCAFFYNWEELRDLSRPSSLAYSYFAAGHVYSYEKANEMVTQNALEFIESEKPDFAFVYLGLTDSAGHEFGWMGEEYRKACRQSLDEVQRLTERFMEEYTIIFTADHGGHGRSHGSLDKEDMLIPLVCIGSCFQPGAVLEQPGICDIAPTVTQLLGAAAAREWEGKSLLC</sequence>
<dbReference type="GO" id="GO:0016787">
    <property type="term" value="F:hydrolase activity"/>
    <property type="evidence" value="ECO:0007669"/>
    <property type="project" value="UniProtKB-ARBA"/>
</dbReference>
<dbReference type="EMBL" id="QVLV01000001">
    <property type="protein sequence ID" value="RGE64905.1"/>
    <property type="molecule type" value="Genomic_DNA"/>
</dbReference>
<dbReference type="PANTHER" id="PTHR10151">
    <property type="entry name" value="ECTONUCLEOTIDE PYROPHOSPHATASE/PHOSPHODIESTERASE"/>
    <property type="match status" value="1"/>
</dbReference>
<gene>
    <name evidence="1" type="ORF">DXC51_00800</name>
</gene>
<evidence type="ECO:0000313" key="2">
    <source>
        <dbReference type="Proteomes" id="UP000260812"/>
    </source>
</evidence>
<proteinExistence type="predicted"/>
<dbReference type="Proteomes" id="UP000260812">
    <property type="component" value="Unassembled WGS sequence"/>
</dbReference>
<dbReference type="InterPro" id="IPR002591">
    <property type="entry name" value="Phosphodiest/P_Trfase"/>
</dbReference>